<dbReference type="EMBL" id="CAJOAZ010001242">
    <property type="protein sequence ID" value="CAF3787558.1"/>
    <property type="molecule type" value="Genomic_DNA"/>
</dbReference>
<evidence type="ECO:0000313" key="5">
    <source>
        <dbReference type="Proteomes" id="UP000663868"/>
    </source>
</evidence>
<evidence type="ECO:0000313" key="3">
    <source>
        <dbReference type="EMBL" id="CAF3787558.1"/>
    </source>
</evidence>
<keyword evidence="1" id="KW-0812">Transmembrane</keyword>
<comment type="caution">
    <text evidence="4">The sequence shown here is derived from an EMBL/GenBank/DDBJ whole genome shotgun (WGS) entry which is preliminary data.</text>
</comment>
<protein>
    <submittedName>
        <fullName evidence="4">Uncharacterized protein</fullName>
    </submittedName>
</protein>
<accession>A0A819WI36</accession>
<keyword evidence="1" id="KW-0472">Membrane</keyword>
<dbReference type="EMBL" id="CAJOBB010005369">
    <property type="protein sequence ID" value="CAF4125986.1"/>
    <property type="molecule type" value="Genomic_DNA"/>
</dbReference>
<dbReference type="Proteomes" id="UP000663868">
    <property type="component" value="Unassembled WGS sequence"/>
</dbReference>
<evidence type="ECO:0000313" key="4">
    <source>
        <dbReference type="EMBL" id="CAF4125986.1"/>
    </source>
</evidence>
<reference evidence="4" key="1">
    <citation type="submission" date="2021-02" db="EMBL/GenBank/DDBJ databases">
        <authorList>
            <person name="Nowell W R."/>
        </authorList>
    </citation>
    <scope>NUCLEOTIDE SEQUENCE</scope>
</reference>
<name>A0A819WI36_9BILA</name>
<dbReference type="Proteomes" id="UP000663881">
    <property type="component" value="Unassembled WGS sequence"/>
</dbReference>
<feature type="transmembrane region" description="Helical" evidence="1">
    <location>
        <begin position="35"/>
        <end position="58"/>
    </location>
</feature>
<dbReference type="AlphaFoldDB" id="A0A819WI36"/>
<keyword evidence="1" id="KW-1133">Transmembrane helix</keyword>
<gene>
    <name evidence="4" type="ORF">KXQ929_LOCUS35911</name>
    <name evidence="2" type="ORF">OKA104_LOCUS3518</name>
    <name evidence="3" type="ORF">OXD698_LOCUS17481</name>
</gene>
<organism evidence="4 5">
    <name type="scientific">Adineta steineri</name>
    <dbReference type="NCBI Taxonomy" id="433720"/>
    <lineage>
        <taxon>Eukaryota</taxon>
        <taxon>Metazoa</taxon>
        <taxon>Spiralia</taxon>
        <taxon>Gnathifera</taxon>
        <taxon>Rotifera</taxon>
        <taxon>Eurotatoria</taxon>
        <taxon>Bdelloidea</taxon>
        <taxon>Adinetida</taxon>
        <taxon>Adinetidae</taxon>
        <taxon>Adineta</taxon>
    </lineage>
</organism>
<evidence type="ECO:0000313" key="2">
    <source>
        <dbReference type="EMBL" id="CAF3539423.1"/>
    </source>
</evidence>
<dbReference type="Proteomes" id="UP000663844">
    <property type="component" value="Unassembled WGS sequence"/>
</dbReference>
<sequence length="260" mass="28635">MLNRNKPQSIMLHPRTQTTTVQLNTENPPTRKEKYIWIIVLIIAAILFIAGIIFLFTIKEKENVKIMPFSSTTAATAIITEPVPILLTAINGSIEGIYSTNIGGPSYLGSAPFSSGIQQGAEAYRACDGDISTKYRNFGLCFEQTLATDCGLNTGFYLELQRGLTLVTGLRVCTADFPSEYDPFVVSLEGSNLSGDNLTHGTSWTLIYNGASGLHTDPGRKSCGPIQFFNNTIQYKSYRFLVSRKRGIADSVQYSEVKLY</sequence>
<evidence type="ECO:0000256" key="1">
    <source>
        <dbReference type="SAM" id="Phobius"/>
    </source>
</evidence>
<proteinExistence type="predicted"/>
<dbReference type="EMBL" id="CAJOAY010000106">
    <property type="protein sequence ID" value="CAF3539423.1"/>
    <property type="molecule type" value="Genomic_DNA"/>
</dbReference>